<dbReference type="Gene3D" id="2.30.29.90">
    <property type="match status" value="1"/>
</dbReference>
<keyword evidence="2" id="KW-1185">Reference proteome</keyword>
<proteinExistence type="predicted"/>
<dbReference type="InParanoid" id="A0A6P8SE46"/>
<dbReference type="GO" id="GO:0006887">
    <property type="term" value="P:exocytosis"/>
    <property type="evidence" value="ECO:0007669"/>
    <property type="project" value="TreeGrafter"/>
</dbReference>
<dbReference type="FunCoup" id="A0A6P8SE46">
    <property type="interactions" value="1"/>
</dbReference>
<evidence type="ECO:0000259" key="1">
    <source>
        <dbReference type="SMART" id="SM01313"/>
    </source>
</evidence>
<gene>
    <name evidence="3" type="primary">EXOC1L</name>
</gene>
<dbReference type="GO" id="GO:0005546">
    <property type="term" value="F:phosphatidylinositol-4,5-bisphosphate binding"/>
    <property type="evidence" value="ECO:0007669"/>
    <property type="project" value="TreeGrafter"/>
</dbReference>
<accession>A0A6P8SE46</accession>
<dbReference type="InterPro" id="IPR028258">
    <property type="entry name" value="Sec3-PIP2_bind"/>
</dbReference>
<dbReference type="GeneID" id="117367720"/>
<dbReference type="AlphaFoldDB" id="A0A6P8SE46"/>
<dbReference type="PANTHER" id="PTHR16092">
    <property type="entry name" value="SEC3/SYNTAXIN-RELATED"/>
    <property type="match status" value="1"/>
</dbReference>
<organism evidence="2 3">
    <name type="scientific">Geotrypetes seraphini</name>
    <name type="common">Gaboon caecilian</name>
    <name type="synonym">Caecilia seraphini</name>
    <dbReference type="NCBI Taxonomy" id="260995"/>
    <lineage>
        <taxon>Eukaryota</taxon>
        <taxon>Metazoa</taxon>
        <taxon>Chordata</taxon>
        <taxon>Craniata</taxon>
        <taxon>Vertebrata</taxon>
        <taxon>Euteleostomi</taxon>
        <taxon>Amphibia</taxon>
        <taxon>Gymnophiona</taxon>
        <taxon>Geotrypetes</taxon>
    </lineage>
</organism>
<evidence type="ECO:0000313" key="3">
    <source>
        <dbReference type="RefSeq" id="XP_033816502.1"/>
    </source>
</evidence>
<dbReference type="SMART" id="SM01313">
    <property type="entry name" value="Sec3-PIP2_bind"/>
    <property type="match status" value="1"/>
</dbReference>
<dbReference type="GO" id="GO:0006893">
    <property type="term" value="P:Golgi to plasma membrane transport"/>
    <property type="evidence" value="ECO:0007669"/>
    <property type="project" value="TreeGrafter"/>
</dbReference>
<feature type="domain" description="Exocyst complex component Sec3 PIP2-binding N-terminal" evidence="1">
    <location>
        <begin position="29"/>
        <end position="121"/>
    </location>
</feature>
<dbReference type="CTD" id="644145"/>
<evidence type="ECO:0000313" key="2">
    <source>
        <dbReference type="Proteomes" id="UP000515159"/>
    </source>
</evidence>
<protein>
    <submittedName>
        <fullName evidence="3">Exocyst complex component 1-like</fullName>
    </submittedName>
</protein>
<reference evidence="3" key="1">
    <citation type="submission" date="2025-08" db="UniProtKB">
        <authorList>
            <consortium name="RefSeq"/>
        </authorList>
    </citation>
    <scope>IDENTIFICATION</scope>
</reference>
<sequence>MSSLLKEDLEKKLFKPEGHTLYAFIEIEGTPKERYFLCAAVTKYEEVQICMVKHYRIHLEETYEVTEIWLLKDLELIDGKDADADNPYFDLQFGKLYNWEAYSCASKYAFARSLVQLNEMYIQKDIQIVNFDMAYIEDSAIWSSNNGDCLVLMRICFYASNLLCLSLCPIP</sequence>
<dbReference type="KEGG" id="gsh:117367720"/>
<dbReference type="GO" id="GO:0000145">
    <property type="term" value="C:exocyst"/>
    <property type="evidence" value="ECO:0007669"/>
    <property type="project" value="TreeGrafter"/>
</dbReference>
<dbReference type="OrthoDB" id="8734520at2759"/>
<dbReference type="Pfam" id="PF15277">
    <property type="entry name" value="Sec3-PIP2_bind"/>
    <property type="match status" value="1"/>
</dbReference>
<dbReference type="GO" id="GO:0005886">
    <property type="term" value="C:plasma membrane"/>
    <property type="evidence" value="ECO:0007669"/>
    <property type="project" value="TreeGrafter"/>
</dbReference>
<dbReference type="RefSeq" id="XP_033816502.1">
    <property type="nucleotide sequence ID" value="XM_033960611.1"/>
</dbReference>
<name>A0A6P8SE46_GEOSA</name>
<dbReference type="Proteomes" id="UP000515159">
    <property type="component" value="Chromosome 1"/>
</dbReference>
<dbReference type="PANTHER" id="PTHR16092:SF14">
    <property type="entry name" value="EXOCYST COMPLEX COMPONENT 1 ISOFORM X1"/>
    <property type="match status" value="1"/>
</dbReference>